<organism evidence="1">
    <name type="scientific">Leptolyngbya sp. NK1-12</name>
    <dbReference type="NCBI Taxonomy" id="2547451"/>
    <lineage>
        <taxon>Bacteria</taxon>
        <taxon>Bacillati</taxon>
        <taxon>Cyanobacteriota</taxon>
        <taxon>Cyanophyceae</taxon>
        <taxon>Leptolyngbyales</taxon>
        <taxon>Leptolyngbyaceae</taxon>
        <taxon>Leptolyngbya group</taxon>
        <taxon>Leptolyngbya</taxon>
    </lineage>
</organism>
<protein>
    <submittedName>
        <fullName evidence="1">Uncharacterized protein</fullName>
    </submittedName>
</protein>
<proteinExistence type="predicted"/>
<dbReference type="AlphaFoldDB" id="A0AA97AKJ6"/>
<evidence type="ECO:0000313" key="1">
    <source>
        <dbReference type="EMBL" id="WNZ26206.1"/>
    </source>
</evidence>
<reference evidence="1" key="1">
    <citation type="submission" date="2020-05" db="EMBL/GenBank/DDBJ databases">
        <authorList>
            <person name="Zhu T."/>
            <person name="Keshari N."/>
            <person name="Lu X."/>
        </authorList>
    </citation>
    <scope>NUCLEOTIDE SEQUENCE</scope>
    <source>
        <strain evidence="1">NK1-12</strain>
    </source>
</reference>
<accession>A0AA97AKJ6</accession>
<dbReference type="RefSeq" id="WP_316432439.1">
    <property type="nucleotide sequence ID" value="NZ_CP053586.1"/>
</dbReference>
<name>A0AA97AKJ6_9CYAN</name>
<gene>
    <name evidence="1" type="ORF">HJG54_27565</name>
</gene>
<dbReference type="EMBL" id="CP053586">
    <property type="protein sequence ID" value="WNZ26206.1"/>
    <property type="molecule type" value="Genomic_DNA"/>
</dbReference>
<sequence>MSFREPAQPFIDLRDRPSPEILRVLAIGSPQVVDSFVMTLFHWGYARPEDWSRPLPTINPGEVMRILTKRITLNE</sequence>